<dbReference type="PANTHER" id="PTHR47505">
    <property type="entry name" value="DNA UTILIZATION PROTEIN YHGH"/>
    <property type="match status" value="1"/>
</dbReference>
<comment type="similarity">
    <text evidence="1">Belongs to the ComF/GntX family.</text>
</comment>
<sequence length="237" mass="26908">MPQLQIGLRSLYHDFLALLFPEDCRACAGELALGEEVICSHCRIKLPYTDFHLSPTQNTLHEVFWGRVPIKLAVAYLKFQEKGRVQRLLHQLKYKGQQEVGEVLGRWFGAQIREQEDFRSVELVVPVPLHKSRLRQRGYNQVEGFAKAIADDLEVPLLADALRKNFVSGTQTTKNRQARWEAMRQLYEIQRPDLIKGKHVLLVDDVITTGATIEACAEILLKNEASAVSVASIAYTL</sequence>
<dbReference type="PANTHER" id="PTHR47505:SF1">
    <property type="entry name" value="DNA UTILIZATION PROTEIN YHGH"/>
    <property type="match status" value="1"/>
</dbReference>
<dbReference type="Proteomes" id="UP000061382">
    <property type="component" value="Chromosome"/>
</dbReference>
<dbReference type="RefSeq" id="WP_062543448.1">
    <property type="nucleotide sequence ID" value="NZ_CP012643.1"/>
</dbReference>
<dbReference type="SUPFAM" id="SSF53271">
    <property type="entry name" value="PRTase-like"/>
    <property type="match status" value="1"/>
</dbReference>
<dbReference type="PATRIC" id="fig|512763.3.peg.1883"/>
<dbReference type="STRING" id="512763.DC20_08545"/>
<evidence type="ECO:0000259" key="2">
    <source>
        <dbReference type="Pfam" id="PF00156"/>
    </source>
</evidence>
<proteinExistence type="inferred from homology"/>
<dbReference type="InterPro" id="IPR029057">
    <property type="entry name" value="PRTase-like"/>
</dbReference>
<dbReference type="Gene3D" id="3.40.50.2020">
    <property type="match status" value="1"/>
</dbReference>
<organism evidence="3 4">
    <name type="scientific">Rufibacter tibetensis</name>
    <dbReference type="NCBI Taxonomy" id="512763"/>
    <lineage>
        <taxon>Bacteria</taxon>
        <taxon>Pseudomonadati</taxon>
        <taxon>Bacteroidota</taxon>
        <taxon>Cytophagia</taxon>
        <taxon>Cytophagales</taxon>
        <taxon>Hymenobacteraceae</taxon>
        <taxon>Rufibacter</taxon>
    </lineage>
</organism>
<keyword evidence="4" id="KW-1185">Reference proteome</keyword>
<evidence type="ECO:0000313" key="3">
    <source>
        <dbReference type="EMBL" id="ALI99014.1"/>
    </source>
</evidence>
<evidence type="ECO:0000313" key="4">
    <source>
        <dbReference type="Proteomes" id="UP000061382"/>
    </source>
</evidence>
<dbReference type="EMBL" id="CP012643">
    <property type="protein sequence ID" value="ALI99014.1"/>
    <property type="molecule type" value="Genomic_DNA"/>
</dbReference>
<gene>
    <name evidence="3" type="ORF">DC20_08545</name>
</gene>
<dbReference type="KEGG" id="rti:DC20_08545"/>
<dbReference type="InterPro" id="IPR051910">
    <property type="entry name" value="ComF/GntX_DNA_util-trans"/>
</dbReference>
<accession>A0A0P0CWN0</accession>
<dbReference type="CDD" id="cd06223">
    <property type="entry name" value="PRTases_typeI"/>
    <property type="match status" value="1"/>
</dbReference>
<dbReference type="Pfam" id="PF00156">
    <property type="entry name" value="Pribosyltran"/>
    <property type="match status" value="1"/>
</dbReference>
<dbReference type="InterPro" id="IPR000836">
    <property type="entry name" value="PRTase_dom"/>
</dbReference>
<dbReference type="OrthoDB" id="9779910at2"/>
<dbReference type="AlphaFoldDB" id="A0A0P0CWN0"/>
<feature type="domain" description="Phosphoribosyltransferase" evidence="2">
    <location>
        <begin position="145"/>
        <end position="232"/>
    </location>
</feature>
<evidence type="ECO:0000256" key="1">
    <source>
        <dbReference type="ARBA" id="ARBA00008007"/>
    </source>
</evidence>
<protein>
    <recommendedName>
        <fullName evidence="2">Phosphoribosyltransferase domain-containing protein</fullName>
    </recommendedName>
</protein>
<name>A0A0P0CWN0_9BACT</name>
<reference evidence="3 4" key="1">
    <citation type="submission" date="2015-08" db="EMBL/GenBank/DDBJ databases">
        <title>Complete genome sequence of Rufibacter tibetensis strain 1351t, a radiation-resistant bacterium from tibet plateau.</title>
        <authorList>
            <person name="Dai J."/>
        </authorList>
    </citation>
    <scope>NUCLEOTIDE SEQUENCE [LARGE SCALE GENOMIC DNA]</scope>
    <source>
        <strain evidence="3 4">1351</strain>
    </source>
</reference>